<name>A0A834ZIL9_TETSI</name>
<gene>
    <name evidence="4" type="ORF">HHK36_007074</name>
</gene>
<evidence type="ECO:0000256" key="1">
    <source>
        <dbReference type="ARBA" id="ARBA00004123"/>
    </source>
</evidence>
<dbReference type="GO" id="GO:0140993">
    <property type="term" value="F:histone modifying activity"/>
    <property type="evidence" value="ECO:0007669"/>
    <property type="project" value="UniProtKB-ARBA"/>
</dbReference>
<sequence length="869" mass="96329">MFLVAFRMHTPRDNPSAGNPFSAPVTYSNLWYVGNGFDSQMASGIMTHTVKSGFENILHHRLTMDRSFEADLNSMLKGRFRSSNSTAPRLPSRNPSDVLLQALREFIFERQGILEEGWHVEFKQCVGRCEALAVYCAPDGKRFESMFDVACHLGLVSNCGSTEPEDRSDGFASVQKGLHLRRRKELARLSRTNSFTQNQEILKSGVVEEPSSDVEIVETQACNSGSNVKVTELLEGNGGSGSQQLIDGLPVQYEDFCVLCLGEVDVRQSYHDTSQIWPVGYRSSWHDRITGSLFICDVSDGGDSGPVFKVRRCPCSALPIPNGSTVILSPNLGRSEGQDRLQFDHPTNFNIDYDEDNYIQMILSDPCPPLLEHDILSGFGSSSNEKFDLRTTNRLSPQSNIPPERSGKLLIDKSGPRDEISDFLVEGRSSSLVWGMMSRALIAACRESYKQRGTLQFFCEHYVDATCSSYSDVTGVKTKGSHASLVKFCSSSGFLHIPHVIRCDDELETLCEALATWLDKDRFGLDMEFVQEIIEQLPGARACSQYEFLSNRSYSSTSRTVANGLLRAKRKSEVHGEEEDGLLGCKRARKQVIEDPVMDDHCPPPGKPLSSKLPPELVGDVFQVCTCQYCQVWEFLWRFYEILGLEEPVSFEELEEELINPWFDGLTLSEKFKKKIHGDKDITKHRSDGTSGYALSPSSTSDSTVPGENPHAFIQMETGSMKEAALARLALRTYSRCTGVALTKAHSSLLKVLIGELQSKVAALVDPNFDAGESKPRRGRKKDADNSTPAKKTKLDMLPINELTWPELARRYILTVSSMDSNIDSAEMTCRESGKAFRCLQGDGGVLCGSLTGVAGMEADALVRLAQAL</sequence>
<dbReference type="Proteomes" id="UP000655225">
    <property type="component" value="Unassembled WGS sequence"/>
</dbReference>
<dbReference type="OMA" id="GCSHCII"/>
<dbReference type="PANTHER" id="PTHR47162">
    <property type="entry name" value="OS02G0192300 PROTEIN"/>
    <property type="match status" value="1"/>
</dbReference>
<evidence type="ECO:0000256" key="2">
    <source>
        <dbReference type="ARBA" id="ARBA00023242"/>
    </source>
</evidence>
<feature type="compositionally biased region" description="Polar residues" evidence="3">
    <location>
        <begin position="696"/>
        <end position="706"/>
    </location>
</feature>
<proteinExistence type="predicted"/>
<accession>A0A834ZIL9</accession>
<reference evidence="4 5" key="1">
    <citation type="submission" date="2020-04" db="EMBL/GenBank/DDBJ databases">
        <title>Plant Genome Project.</title>
        <authorList>
            <person name="Zhang R.-G."/>
        </authorList>
    </citation>
    <scope>NUCLEOTIDE SEQUENCE [LARGE SCALE GENOMIC DNA]</scope>
    <source>
        <strain evidence="4">YNK0</strain>
        <tissue evidence="4">Leaf</tissue>
    </source>
</reference>
<evidence type="ECO:0000256" key="3">
    <source>
        <dbReference type="SAM" id="MobiDB-lite"/>
    </source>
</evidence>
<feature type="region of interest" description="Disordered" evidence="3">
    <location>
        <begin position="686"/>
        <end position="709"/>
    </location>
</feature>
<dbReference type="InterPro" id="IPR003889">
    <property type="entry name" value="FYrich_C"/>
</dbReference>
<dbReference type="InterPro" id="IPR003888">
    <property type="entry name" value="FYrich_N"/>
</dbReference>
<evidence type="ECO:0000313" key="5">
    <source>
        <dbReference type="Proteomes" id="UP000655225"/>
    </source>
</evidence>
<dbReference type="PROSITE" id="PS51543">
    <property type="entry name" value="FYRC"/>
    <property type="match status" value="1"/>
</dbReference>
<protein>
    <submittedName>
        <fullName evidence="4">Uncharacterized protein</fullName>
    </submittedName>
</protein>
<dbReference type="GO" id="GO:0005634">
    <property type="term" value="C:nucleus"/>
    <property type="evidence" value="ECO:0007669"/>
    <property type="project" value="UniProtKB-SubCell"/>
</dbReference>
<dbReference type="EMBL" id="JABCRI010000004">
    <property type="protein sequence ID" value="KAF8407934.1"/>
    <property type="molecule type" value="Genomic_DNA"/>
</dbReference>
<dbReference type="PROSITE" id="PS51542">
    <property type="entry name" value="FYRN"/>
    <property type="match status" value="1"/>
</dbReference>
<evidence type="ECO:0000313" key="4">
    <source>
        <dbReference type="EMBL" id="KAF8407934.1"/>
    </source>
</evidence>
<comment type="subcellular location">
    <subcellularLocation>
        <location evidence="1">Nucleus</location>
    </subcellularLocation>
</comment>
<dbReference type="AlphaFoldDB" id="A0A834ZIL9"/>
<keyword evidence="5" id="KW-1185">Reference proteome</keyword>
<keyword evidence="2" id="KW-0539">Nucleus</keyword>
<organism evidence="4 5">
    <name type="scientific">Tetracentron sinense</name>
    <name type="common">Spur-leaf</name>
    <dbReference type="NCBI Taxonomy" id="13715"/>
    <lineage>
        <taxon>Eukaryota</taxon>
        <taxon>Viridiplantae</taxon>
        <taxon>Streptophyta</taxon>
        <taxon>Embryophyta</taxon>
        <taxon>Tracheophyta</taxon>
        <taxon>Spermatophyta</taxon>
        <taxon>Magnoliopsida</taxon>
        <taxon>Trochodendrales</taxon>
        <taxon>Trochodendraceae</taxon>
        <taxon>Tetracentron</taxon>
    </lineage>
</organism>
<dbReference type="Pfam" id="PF05965">
    <property type="entry name" value="FYRC"/>
    <property type="match status" value="1"/>
</dbReference>
<comment type="caution">
    <text evidence="4">The sequence shown here is derived from an EMBL/GenBank/DDBJ whole genome shotgun (WGS) entry which is preliminary data.</text>
</comment>
<feature type="region of interest" description="Disordered" evidence="3">
    <location>
        <begin position="393"/>
        <end position="413"/>
    </location>
</feature>
<dbReference type="OrthoDB" id="1434165at2759"/>
<feature type="region of interest" description="Disordered" evidence="3">
    <location>
        <begin position="768"/>
        <end position="793"/>
    </location>
</feature>
<dbReference type="PANTHER" id="PTHR47162:SF10">
    <property type="entry name" value="METHYL-CPG-BINDING DOMAIN-CONTAINING PROTEIN 9 ISOFORM X1"/>
    <property type="match status" value="1"/>
</dbReference>
<dbReference type="Gene3D" id="3.30.160.360">
    <property type="match status" value="1"/>
</dbReference>